<organism evidence="1">
    <name type="scientific">marine sediment metagenome</name>
    <dbReference type="NCBI Taxonomy" id="412755"/>
    <lineage>
        <taxon>unclassified sequences</taxon>
        <taxon>metagenomes</taxon>
        <taxon>ecological metagenomes</taxon>
    </lineage>
</organism>
<gene>
    <name evidence="1" type="ORF">S03H2_22751</name>
</gene>
<proteinExistence type="predicted"/>
<feature type="non-terminal residue" evidence="1">
    <location>
        <position position="1"/>
    </location>
</feature>
<dbReference type="AlphaFoldDB" id="X1F1S7"/>
<accession>X1F1S7</accession>
<feature type="non-terminal residue" evidence="1">
    <location>
        <position position="243"/>
    </location>
</feature>
<protein>
    <submittedName>
        <fullName evidence="1">Uncharacterized protein</fullName>
    </submittedName>
</protein>
<dbReference type="InterPro" id="IPR013389">
    <property type="entry name" value="CRISPR-assoc_prot_Cas8b"/>
</dbReference>
<dbReference type="Pfam" id="PF09484">
    <property type="entry name" value="Cas_TM1802"/>
    <property type="match status" value="1"/>
</dbReference>
<name>X1F1S7_9ZZZZ</name>
<sequence length="243" mass="28689">KNYESIIALTFVFYTPTQGRNFIITRYVEDVAPSWINSLIQRYKQINRKKIFTEKNLQTLFGNKWSGVFMSNTTSWEGKILSRRELGGVVRTFFPKSKETGVYDKYFIDIMADILSKKPINEKKLIKAFVREIRNKHIKNNYWSETFYVLNSLYLLIFLKEIGFIGGNNQMVIEEDIKASKNIKINEIEQFFLEFKKAFNSALKKALFLEGVLTRFLLDIQSFRRDGAQPFRTKLKSLRLDER</sequence>
<evidence type="ECO:0000313" key="1">
    <source>
        <dbReference type="EMBL" id="GAH39571.1"/>
    </source>
</evidence>
<comment type="caution">
    <text evidence="1">The sequence shown here is derived from an EMBL/GenBank/DDBJ whole genome shotgun (WGS) entry which is preliminary data.</text>
</comment>
<reference evidence="1" key="1">
    <citation type="journal article" date="2014" name="Front. Microbiol.">
        <title>High frequency of phylogenetically diverse reductive dehalogenase-homologous genes in deep subseafloor sedimentary metagenomes.</title>
        <authorList>
            <person name="Kawai M."/>
            <person name="Futagami T."/>
            <person name="Toyoda A."/>
            <person name="Takaki Y."/>
            <person name="Nishi S."/>
            <person name="Hori S."/>
            <person name="Arai W."/>
            <person name="Tsubouchi T."/>
            <person name="Morono Y."/>
            <person name="Uchiyama I."/>
            <person name="Ito T."/>
            <person name="Fujiyama A."/>
            <person name="Inagaki F."/>
            <person name="Takami H."/>
        </authorList>
    </citation>
    <scope>NUCLEOTIDE SEQUENCE</scope>
    <source>
        <strain evidence="1">Expedition CK06-06</strain>
    </source>
</reference>
<dbReference type="EMBL" id="BARU01012307">
    <property type="protein sequence ID" value="GAH39571.1"/>
    <property type="molecule type" value="Genomic_DNA"/>
</dbReference>